<accession>A0A644XL77</accession>
<evidence type="ECO:0000313" key="1">
    <source>
        <dbReference type="EMBL" id="MPM16940.1"/>
    </source>
</evidence>
<dbReference type="EMBL" id="VSSQ01002704">
    <property type="protein sequence ID" value="MPM16940.1"/>
    <property type="molecule type" value="Genomic_DNA"/>
</dbReference>
<gene>
    <name evidence="1" type="ORF">SDC9_63322</name>
</gene>
<dbReference type="AlphaFoldDB" id="A0A644XL77"/>
<protein>
    <submittedName>
        <fullName evidence="1">Uncharacterized protein</fullName>
    </submittedName>
</protein>
<reference evidence="1" key="1">
    <citation type="submission" date="2019-08" db="EMBL/GenBank/DDBJ databases">
        <authorList>
            <person name="Kucharzyk K."/>
            <person name="Murdoch R.W."/>
            <person name="Higgins S."/>
            <person name="Loffler F."/>
        </authorList>
    </citation>
    <scope>NUCLEOTIDE SEQUENCE</scope>
</reference>
<sequence length="120" mass="12263">MGLVHEEVPVAALGLFAVQGEGVLALAEHVPVAAVHGSLHLALAVLHAALNGVHLAGGVAHDQRRTVVGLGLFNSLQGLVYVGAHGHLRHIHVAVAHGHLGEALLPDDLARRGGRLGATL</sequence>
<proteinExistence type="predicted"/>
<comment type="caution">
    <text evidence="1">The sequence shown here is derived from an EMBL/GenBank/DDBJ whole genome shotgun (WGS) entry which is preliminary data.</text>
</comment>
<name>A0A644XL77_9ZZZZ</name>
<organism evidence="1">
    <name type="scientific">bioreactor metagenome</name>
    <dbReference type="NCBI Taxonomy" id="1076179"/>
    <lineage>
        <taxon>unclassified sequences</taxon>
        <taxon>metagenomes</taxon>
        <taxon>ecological metagenomes</taxon>
    </lineage>
</organism>